<evidence type="ECO:0000313" key="1">
    <source>
        <dbReference type="EMBL" id="MPC46637.1"/>
    </source>
</evidence>
<protein>
    <submittedName>
        <fullName evidence="1">Uncharacterized protein</fullName>
    </submittedName>
</protein>
<sequence length="76" mass="8516">MFLPNRTVSTSAARYVDDLTVKQVEPKSAHKTLMTSEEESHEKAVSGYITIDTPVGHVNILSLSHILRELSSWCRC</sequence>
<comment type="caution">
    <text evidence="1">The sequence shown here is derived from an EMBL/GenBank/DDBJ whole genome shotgun (WGS) entry which is preliminary data.</text>
</comment>
<organism evidence="1 2">
    <name type="scientific">Portunus trituberculatus</name>
    <name type="common">Swimming crab</name>
    <name type="synonym">Neptunus trituberculatus</name>
    <dbReference type="NCBI Taxonomy" id="210409"/>
    <lineage>
        <taxon>Eukaryota</taxon>
        <taxon>Metazoa</taxon>
        <taxon>Ecdysozoa</taxon>
        <taxon>Arthropoda</taxon>
        <taxon>Crustacea</taxon>
        <taxon>Multicrustacea</taxon>
        <taxon>Malacostraca</taxon>
        <taxon>Eumalacostraca</taxon>
        <taxon>Eucarida</taxon>
        <taxon>Decapoda</taxon>
        <taxon>Pleocyemata</taxon>
        <taxon>Brachyura</taxon>
        <taxon>Eubrachyura</taxon>
        <taxon>Portunoidea</taxon>
        <taxon>Portunidae</taxon>
        <taxon>Portuninae</taxon>
        <taxon>Portunus</taxon>
    </lineage>
</organism>
<dbReference type="AlphaFoldDB" id="A0A5B7FMT6"/>
<evidence type="ECO:0000313" key="2">
    <source>
        <dbReference type="Proteomes" id="UP000324222"/>
    </source>
</evidence>
<name>A0A5B7FMT6_PORTR</name>
<reference evidence="1 2" key="1">
    <citation type="submission" date="2019-05" db="EMBL/GenBank/DDBJ databases">
        <title>Another draft genome of Portunus trituberculatus and its Hox gene families provides insights of decapod evolution.</title>
        <authorList>
            <person name="Jeong J.-H."/>
            <person name="Song I."/>
            <person name="Kim S."/>
            <person name="Choi T."/>
            <person name="Kim D."/>
            <person name="Ryu S."/>
            <person name="Kim W."/>
        </authorList>
    </citation>
    <scope>NUCLEOTIDE SEQUENCE [LARGE SCALE GENOMIC DNA]</scope>
    <source>
        <tissue evidence="1">Muscle</tissue>
    </source>
</reference>
<keyword evidence="2" id="KW-1185">Reference proteome</keyword>
<proteinExistence type="predicted"/>
<dbReference type="OrthoDB" id="3089at2759"/>
<dbReference type="EMBL" id="VSRR010007305">
    <property type="protein sequence ID" value="MPC46637.1"/>
    <property type="molecule type" value="Genomic_DNA"/>
</dbReference>
<accession>A0A5B7FMT6</accession>
<gene>
    <name evidence="1" type="ORF">E2C01_040361</name>
</gene>
<dbReference type="Proteomes" id="UP000324222">
    <property type="component" value="Unassembled WGS sequence"/>
</dbReference>